<organism evidence="2 3">
    <name type="scientific">Cercospora zeae-maydis SCOH1-5</name>
    <dbReference type="NCBI Taxonomy" id="717836"/>
    <lineage>
        <taxon>Eukaryota</taxon>
        <taxon>Fungi</taxon>
        <taxon>Dikarya</taxon>
        <taxon>Ascomycota</taxon>
        <taxon>Pezizomycotina</taxon>
        <taxon>Dothideomycetes</taxon>
        <taxon>Dothideomycetidae</taxon>
        <taxon>Mycosphaerellales</taxon>
        <taxon>Mycosphaerellaceae</taxon>
        <taxon>Cercospora</taxon>
    </lineage>
</organism>
<name>A0A6A6FQ32_9PEZI</name>
<gene>
    <name evidence="2" type="ORF">CERZMDRAFT_94815</name>
</gene>
<proteinExistence type="predicted"/>
<sequence>MSRVKGPQNHVRRGGSNGITVQRLFCPDAAFYGALCRTQLSAARERRREWLRRSDPAGGPKPSEGVVGAQTEVHDPDFVVHKAEAWAASDGSITAHQCVPLP</sequence>
<evidence type="ECO:0000313" key="3">
    <source>
        <dbReference type="Proteomes" id="UP000799539"/>
    </source>
</evidence>
<evidence type="ECO:0000313" key="2">
    <source>
        <dbReference type="EMBL" id="KAF2215404.1"/>
    </source>
</evidence>
<dbReference type="AlphaFoldDB" id="A0A6A6FQ32"/>
<dbReference type="EMBL" id="ML992666">
    <property type="protein sequence ID" value="KAF2215404.1"/>
    <property type="molecule type" value="Genomic_DNA"/>
</dbReference>
<accession>A0A6A6FQ32</accession>
<protein>
    <submittedName>
        <fullName evidence="2">Uncharacterized protein</fullName>
    </submittedName>
</protein>
<evidence type="ECO:0000256" key="1">
    <source>
        <dbReference type="SAM" id="MobiDB-lite"/>
    </source>
</evidence>
<feature type="region of interest" description="Disordered" evidence="1">
    <location>
        <begin position="46"/>
        <end position="70"/>
    </location>
</feature>
<keyword evidence="3" id="KW-1185">Reference proteome</keyword>
<feature type="compositionally biased region" description="Basic and acidic residues" evidence="1">
    <location>
        <begin position="46"/>
        <end position="55"/>
    </location>
</feature>
<dbReference type="Proteomes" id="UP000799539">
    <property type="component" value="Unassembled WGS sequence"/>
</dbReference>
<reference evidence="2" key="1">
    <citation type="journal article" date="2020" name="Stud. Mycol.">
        <title>101 Dothideomycetes genomes: a test case for predicting lifestyles and emergence of pathogens.</title>
        <authorList>
            <person name="Haridas S."/>
            <person name="Albert R."/>
            <person name="Binder M."/>
            <person name="Bloem J."/>
            <person name="Labutti K."/>
            <person name="Salamov A."/>
            <person name="Andreopoulos B."/>
            <person name="Baker S."/>
            <person name="Barry K."/>
            <person name="Bills G."/>
            <person name="Bluhm B."/>
            <person name="Cannon C."/>
            <person name="Castanera R."/>
            <person name="Culley D."/>
            <person name="Daum C."/>
            <person name="Ezra D."/>
            <person name="Gonzalez J."/>
            <person name="Henrissat B."/>
            <person name="Kuo A."/>
            <person name="Liang C."/>
            <person name="Lipzen A."/>
            <person name="Lutzoni F."/>
            <person name="Magnuson J."/>
            <person name="Mondo S."/>
            <person name="Nolan M."/>
            <person name="Ohm R."/>
            <person name="Pangilinan J."/>
            <person name="Park H.-J."/>
            <person name="Ramirez L."/>
            <person name="Alfaro M."/>
            <person name="Sun H."/>
            <person name="Tritt A."/>
            <person name="Yoshinaga Y."/>
            <person name="Zwiers L.-H."/>
            <person name="Turgeon B."/>
            <person name="Goodwin S."/>
            <person name="Spatafora J."/>
            <person name="Crous P."/>
            <person name="Grigoriev I."/>
        </authorList>
    </citation>
    <scope>NUCLEOTIDE SEQUENCE</scope>
    <source>
        <strain evidence="2">SCOH1-5</strain>
    </source>
</reference>